<feature type="compositionally biased region" description="Basic residues" evidence="1">
    <location>
        <begin position="34"/>
        <end position="46"/>
    </location>
</feature>
<dbReference type="Proteomes" id="UP000230605">
    <property type="component" value="Chromosome 2"/>
</dbReference>
<gene>
    <name evidence="2" type="ORF">CB0940_05568</name>
</gene>
<evidence type="ECO:0000256" key="1">
    <source>
        <dbReference type="SAM" id="MobiDB-lite"/>
    </source>
</evidence>
<reference evidence="2 3" key="1">
    <citation type="submission" date="2015-10" db="EMBL/GenBank/DDBJ databases">
        <title>The cercosporin biosynthetic gene cluster was horizontally transferred to several fungal lineages and shown to be expanded in Cercospora beticola based on microsynteny with recipient genomes.</title>
        <authorList>
            <person name="De Jonge R."/>
            <person name="Ebert M.K."/>
            <person name="Suttle J.C."/>
            <person name="Jurick Ii W.M."/>
            <person name="Secor G.A."/>
            <person name="Thomma B.P."/>
            <person name="Van De Peer Y."/>
            <person name="Bolton M.D."/>
        </authorList>
    </citation>
    <scope>NUCLEOTIDE SEQUENCE [LARGE SCALE GENOMIC DNA]</scope>
    <source>
        <strain evidence="2 3">09-40</strain>
    </source>
</reference>
<dbReference type="EMBL" id="LKMD01000102">
    <property type="protein sequence ID" value="PIA97982.1"/>
    <property type="molecule type" value="Genomic_DNA"/>
</dbReference>
<feature type="region of interest" description="Disordered" evidence="1">
    <location>
        <begin position="17"/>
        <end position="65"/>
    </location>
</feature>
<feature type="compositionally biased region" description="Basic and acidic residues" evidence="1">
    <location>
        <begin position="47"/>
        <end position="56"/>
    </location>
</feature>
<comment type="caution">
    <text evidence="2">The sequence shown here is derived from an EMBL/GenBank/DDBJ whole genome shotgun (WGS) entry which is preliminary data.</text>
</comment>
<protein>
    <submittedName>
        <fullName evidence="2">Uncharacterized protein</fullName>
    </submittedName>
</protein>
<proteinExistence type="predicted"/>
<name>A0A2G5I0G3_CERBT</name>
<organism evidence="2 3">
    <name type="scientific">Cercospora beticola</name>
    <name type="common">Sugarbeet leaf spot fungus</name>
    <dbReference type="NCBI Taxonomy" id="122368"/>
    <lineage>
        <taxon>Eukaryota</taxon>
        <taxon>Fungi</taxon>
        <taxon>Dikarya</taxon>
        <taxon>Ascomycota</taxon>
        <taxon>Pezizomycotina</taxon>
        <taxon>Dothideomycetes</taxon>
        <taxon>Dothideomycetidae</taxon>
        <taxon>Mycosphaerellales</taxon>
        <taxon>Mycosphaerellaceae</taxon>
        <taxon>Cercospora</taxon>
    </lineage>
</organism>
<sequence length="65" mass="7881">MDHAVWHHSWCSYARLHHPHAHSHRTTATSTRGSHYRRVHSSRPVHHRLDRDRDSTVRPIRRHQL</sequence>
<evidence type="ECO:0000313" key="2">
    <source>
        <dbReference type="EMBL" id="PIA97982.1"/>
    </source>
</evidence>
<evidence type="ECO:0000313" key="3">
    <source>
        <dbReference type="Proteomes" id="UP000230605"/>
    </source>
</evidence>
<accession>A0A2G5I0G3</accession>
<dbReference type="AlphaFoldDB" id="A0A2G5I0G3"/>